<dbReference type="InterPro" id="IPR001387">
    <property type="entry name" value="Cro/C1-type_HTH"/>
</dbReference>
<accession>A0A1Y5XVZ3</accession>
<dbReference type="InterPro" id="IPR010982">
    <property type="entry name" value="Lambda_DNA-bd_dom_sf"/>
</dbReference>
<dbReference type="PANTHER" id="PTHR35010">
    <property type="entry name" value="BLL4672 PROTEIN-RELATED"/>
    <property type="match status" value="1"/>
</dbReference>
<dbReference type="AlphaFoldDB" id="A0A1Y5XVZ3"/>
<feature type="domain" description="MmyB-like transcription regulator ligand binding" evidence="1">
    <location>
        <begin position="66"/>
        <end position="205"/>
    </location>
</feature>
<proteinExistence type="predicted"/>
<gene>
    <name evidence="2" type="ORF">SAMN05661093_06229</name>
</gene>
<reference evidence="2 3" key="1">
    <citation type="submission" date="2017-04" db="EMBL/GenBank/DDBJ databases">
        <authorList>
            <person name="Afonso C.L."/>
            <person name="Miller P.J."/>
            <person name="Scott M.A."/>
            <person name="Spackman E."/>
            <person name="Goraichik I."/>
            <person name="Dimitrov K.M."/>
            <person name="Suarez D.L."/>
            <person name="Swayne D.E."/>
        </authorList>
    </citation>
    <scope>NUCLEOTIDE SEQUENCE [LARGE SCALE GENOMIC DNA]</scope>
    <source>
        <strain evidence="2 3">DSM 43828</strain>
    </source>
</reference>
<evidence type="ECO:0000313" key="2">
    <source>
        <dbReference type="EMBL" id="SMD19644.1"/>
    </source>
</evidence>
<dbReference type="CDD" id="cd00093">
    <property type="entry name" value="HTH_XRE"/>
    <property type="match status" value="1"/>
</dbReference>
<dbReference type="Gene3D" id="1.10.260.40">
    <property type="entry name" value="lambda repressor-like DNA-binding domains"/>
    <property type="match status" value="1"/>
</dbReference>
<name>A0A1Y5XVZ3_KIBAR</name>
<keyword evidence="3" id="KW-1185">Reference proteome</keyword>
<dbReference type="Pfam" id="PF13560">
    <property type="entry name" value="HTH_31"/>
    <property type="match status" value="1"/>
</dbReference>
<dbReference type="InterPro" id="IPR041413">
    <property type="entry name" value="MLTR_LBD"/>
</dbReference>
<dbReference type="EMBL" id="FWXV01000005">
    <property type="protein sequence ID" value="SMD19644.1"/>
    <property type="molecule type" value="Genomic_DNA"/>
</dbReference>
<protein>
    <submittedName>
        <fullName evidence="2">Helix-turn-helix domain-containing protein</fullName>
    </submittedName>
</protein>
<evidence type="ECO:0000313" key="3">
    <source>
        <dbReference type="Proteomes" id="UP000192674"/>
    </source>
</evidence>
<evidence type="ECO:0000259" key="1">
    <source>
        <dbReference type="Pfam" id="PF17765"/>
    </source>
</evidence>
<sequence>MLAGLSPTWYTYLEQGREIRPSPEVLDSLARVLGLTEDERRYMHSLAYGKTSRAPLQGDVSAEDLVKRLVASMDDAPYPVYGANLYVDVIACNRAAAEWYTDFGAVAEDQRNMLRWLFSAEGRERVQNWEADVSDIIARWRTAIMPSIEDDRLGALVADLKARHPDFSRMWDNHDVRELRSRLRTLRHPTLGDRTFRALTMQSVEFTPCIVVFHMPVQPGDKWELSRQ</sequence>
<dbReference type="Pfam" id="PF17765">
    <property type="entry name" value="MLTR_LBD"/>
    <property type="match status" value="1"/>
</dbReference>
<organism evidence="2 3">
    <name type="scientific">Kibdelosporangium aridum</name>
    <dbReference type="NCBI Taxonomy" id="2030"/>
    <lineage>
        <taxon>Bacteria</taxon>
        <taxon>Bacillati</taxon>
        <taxon>Actinomycetota</taxon>
        <taxon>Actinomycetes</taxon>
        <taxon>Pseudonocardiales</taxon>
        <taxon>Pseudonocardiaceae</taxon>
        <taxon>Kibdelosporangium</taxon>
    </lineage>
</organism>
<dbReference type="Proteomes" id="UP000192674">
    <property type="component" value="Unassembled WGS sequence"/>
</dbReference>
<dbReference type="GO" id="GO:0003677">
    <property type="term" value="F:DNA binding"/>
    <property type="evidence" value="ECO:0007669"/>
    <property type="project" value="InterPro"/>
</dbReference>
<dbReference type="Gene3D" id="3.30.450.180">
    <property type="match status" value="1"/>
</dbReference>